<comment type="similarity">
    <text evidence="1">Belongs to the UDPGP type 1 family.</text>
</comment>
<dbReference type="InterPro" id="IPR029044">
    <property type="entry name" value="Nucleotide-diphossugar_trans"/>
</dbReference>
<comment type="caution">
    <text evidence="6">The sequence shown here is derived from an EMBL/GenBank/DDBJ whole genome shotgun (WGS) entry which is preliminary data.</text>
</comment>
<proteinExistence type="inferred from homology"/>
<evidence type="ECO:0000313" key="7">
    <source>
        <dbReference type="Proteomes" id="UP001445335"/>
    </source>
</evidence>
<gene>
    <name evidence="6" type="ORF">WJX81_004986</name>
</gene>
<dbReference type="Proteomes" id="UP001445335">
    <property type="component" value="Unassembled WGS sequence"/>
</dbReference>
<organism evidence="6 7">
    <name type="scientific">Elliptochloris bilobata</name>
    <dbReference type="NCBI Taxonomy" id="381761"/>
    <lineage>
        <taxon>Eukaryota</taxon>
        <taxon>Viridiplantae</taxon>
        <taxon>Chlorophyta</taxon>
        <taxon>core chlorophytes</taxon>
        <taxon>Trebouxiophyceae</taxon>
        <taxon>Trebouxiophyceae incertae sedis</taxon>
        <taxon>Elliptochloris clade</taxon>
        <taxon>Elliptochloris</taxon>
    </lineage>
</organism>
<evidence type="ECO:0000256" key="3">
    <source>
        <dbReference type="ARBA" id="ARBA00022679"/>
    </source>
</evidence>
<reference evidence="6 7" key="1">
    <citation type="journal article" date="2024" name="Nat. Commun.">
        <title>Phylogenomics reveals the evolutionary origins of lichenization in chlorophyte algae.</title>
        <authorList>
            <person name="Puginier C."/>
            <person name="Libourel C."/>
            <person name="Otte J."/>
            <person name="Skaloud P."/>
            <person name="Haon M."/>
            <person name="Grisel S."/>
            <person name="Petersen M."/>
            <person name="Berrin J.G."/>
            <person name="Delaux P.M."/>
            <person name="Dal Grande F."/>
            <person name="Keller J."/>
        </authorList>
    </citation>
    <scope>NUCLEOTIDE SEQUENCE [LARGE SCALE GENOMIC DNA]</scope>
    <source>
        <strain evidence="6 7">SAG 245.80</strain>
    </source>
</reference>
<dbReference type="PANTHER" id="PTHR43511">
    <property type="match status" value="1"/>
</dbReference>
<dbReference type="AlphaFoldDB" id="A0AAW1S5G4"/>
<protein>
    <recommendedName>
        <fullName evidence="2">UTP--glucose-1-phosphate uridylyltransferase</fullName>
        <ecNumber evidence="2">2.7.7.9</ecNumber>
    </recommendedName>
</protein>
<dbReference type="EC" id="2.7.7.9" evidence="2"/>
<dbReference type="Pfam" id="PF01704">
    <property type="entry name" value="UDPGP"/>
    <property type="match status" value="1"/>
</dbReference>
<dbReference type="SUPFAM" id="SSF53448">
    <property type="entry name" value="Nucleotide-diphospho-sugar transferases"/>
    <property type="match status" value="1"/>
</dbReference>
<dbReference type="Gene3D" id="3.90.550.10">
    <property type="entry name" value="Spore Coat Polysaccharide Biosynthesis Protein SpsA, Chain A"/>
    <property type="match status" value="1"/>
</dbReference>
<dbReference type="InterPro" id="IPR002618">
    <property type="entry name" value="UDPGP_fam"/>
</dbReference>
<name>A0AAW1S5G4_9CHLO</name>
<feature type="non-terminal residue" evidence="6">
    <location>
        <position position="215"/>
    </location>
</feature>
<keyword evidence="7" id="KW-1185">Reference proteome</keyword>
<dbReference type="EMBL" id="JALJOU010000011">
    <property type="protein sequence ID" value="KAK9840999.1"/>
    <property type="molecule type" value="Genomic_DNA"/>
</dbReference>
<keyword evidence="3" id="KW-0808">Transferase</keyword>
<evidence type="ECO:0000256" key="4">
    <source>
        <dbReference type="ARBA" id="ARBA00022695"/>
    </source>
</evidence>
<accession>A0AAW1S5G4</accession>
<sequence>MGDFAAFEEKMREADLGQAAIDAFRLNYEQLVEGVTGLLPEDEIEAVHELPHLVDLKDIGKGRSEDSAVQNGGRKTFLDLIADQIKYTRQQYGSQVRFVLMNSFSTSDDTKEFLSAKHADLLAEEDVELVQNKSPKVDAETMAPASFPSDPDLEWCPPGHGDIYPSLLGSGMLERLVTAGIAYLFVSNSDNLGATLDMDLLAYFGNSGKAFLMEA</sequence>
<evidence type="ECO:0000256" key="5">
    <source>
        <dbReference type="ARBA" id="ARBA00048128"/>
    </source>
</evidence>
<evidence type="ECO:0000313" key="6">
    <source>
        <dbReference type="EMBL" id="KAK9840999.1"/>
    </source>
</evidence>
<evidence type="ECO:0000256" key="2">
    <source>
        <dbReference type="ARBA" id="ARBA00012415"/>
    </source>
</evidence>
<dbReference type="GO" id="GO:0003983">
    <property type="term" value="F:UTP:glucose-1-phosphate uridylyltransferase activity"/>
    <property type="evidence" value="ECO:0007669"/>
    <property type="project" value="UniProtKB-EC"/>
</dbReference>
<dbReference type="InterPro" id="IPR016267">
    <property type="entry name" value="UDPGP_trans"/>
</dbReference>
<evidence type="ECO:0000256" key="1">
    <source>
        <dbReference type="ARBA" id="ARBA00010401"/>
    </source>
</evidence>
<dbReference type="GO" id="GO:0006011">
    <property type="term" value="P:UDP-alpha-D-glucose metabolic process"/>
    <property type="evidence" value="ECO:0007669"/>
    <property type="project" value="InterPro"/>
</dbReference>
<keyword evidence="4" id="KW-0548">Nucleotidyltransferase</keyword>
<comment type="catalytic activity">
    <reaction evidence="5">
        <text>alpha-D-glucose 1-phosphate + UTP + H(+) = UDP-alpha-D-glucose + diphosphate</text>
        <dbReference type="Rhea" id="RHEA:19889"/>
        <dbReference type="ChEBI" id="CHEBI:15378"/>
        <dbReference type="ChEBI" id="CHEBI:33019"/>
        <dbReference type="ChEBI" id="CHEBI:46398"/>
        <dbReference type="ChEBI" id="CHEBI:58601"/>
        <dbReference type="ChEBI" id="CHEBI:58885"/>
        <dbReference type="EC" id="2.7.7.9"/>
    </reaction>
</comment>